<evidence type="ECO:0000256" key="2">
    <source>
        <dbReference type="ARBA" id="ARBA00022649"/>
    </source>
</evidence>
<dbReference type="AlphaFoldDB" id="A0A921GLA2"/>
<comment type="similarity">
    <text evidence="7 8">Belongs to the PINc/VapC protein family.</text>
</comment>
<dbReference type="GO" id="GO:0090729">
    <property type="term" value="F:toxin activity"/>
    <property type="evidence" value="ECO:0007669"/>
    <property type="project" value="UniProtKB-KW"/>
</dbReference>
<dbReference type="SUPFAM" id="SSF88723">
    <property type="entry name" value="PIN domain-like"/>
    <property type="match status" value="1"/>
</dbReference>
<dbReference type="EC" id="3.1.-.-" evidence="8"/>
<dbReference type="GO" id="GO:0016787">
    <property type="term" value="F:hydrolase activity"/>
    <property type="evidence" value="ECO:0007669"/>
    <property type="project" value="UniProtKB-KW"/>
</dbReference>
<organism evidence="10 11">
    <name type="scientific">Brachybacterium paraconglomeratum</name>
    <dbReference type="NCBI Taxonomy" id="173362"/>
    <lineage>
        <taxon>Bacteria</taxon>
        <taxon>Bacillati</taxon>
        <taxon>Actinomycetota</taxon>
        <taxon>Actinomycetes</taxon>
        <taxon>Micrococcales</taxon>
        <taxon>Dermabacteraceae</taxon>
        <taxon>Brachybacterium</taxon>
    </lineage>
</organism>
<evidence type="ECO:0000256" key="7">
    <source>
        <dbReference type="ARBA" id="ARBA00038093"/>
    </source>
</evidence>
<gene>
    <name evidence="8" type="primary">vapC</name>
    <name evidence="10" type="ORF">K8W24_03810</name>
</gene>
<name>A0A921GLA2_9MICO</name>
<protein>
    <recommendedName>
        <fullName evidence="8">Ribonuclease VapC</fullName>
        <shortName evidence="8">RNase VapC</shortName>
        <ecNumber evidence="8">3.1.-.-</ecNumber>
    </recommendedName>
    <alternativeName>
        <fullName evidence="8">Toxin VapC</fullName>
    </alternativeName>
</protein>
<dbReference type="InterPro" id="IPR050556">
    <property type="entry name" value="Type_II_TA_system_RNase"/>
</dbReference>
<keyword evidence="5 8" id="KW-0378">Hydrolase</keyword>
<reference evidence="10" key="2">
    <citation type="submission" date="2021-09" db="EMBL/GenBank/DDBJ databases">
        <authorList>
            <person name="Gilroy R."/>
        </authorList>
    </citation>
    <scope>NUCLEOTIDE SEQUENCE</scope>
    <source>
        <strain evidence="10">1647</strain>
    </source>
</reference>
<comment type="cofactor">
    <cofactor evidence="1 8">
        <name>Mg(2+)</name>
        <dbReference type="ChEBI" id="CHEBI:18420"/>
    </cofactor>
</comment>
<dbReference type="InterPro" id="IPR002716">
    <property type="entry name" value="PIN_dom"/>
</dbReference>
<evidence type="ECO:0000256" key="1">
    <source>
        <dbReference type="ARBA" id="ARBA00001946"/>
    </source>
</evidence>
<proteinExistence type="inferred from homology"/>
<feature type="domain" description="PIN" evidence="9">
    <location>
        <begin position="3"/>
        <end position="126"/>
    </location>
</feature>
<keyword evidence="2 8" id="KW-1277">Toxin-antitoxin system</keyword>
<evidence type="ECO:0000256" key="8">
    <source>
        <dbReference type="HAMAP-Rule" id="MF_00265"/>
    </source>
</evidence>
<dbReference type="Pfam" id="PF01850">
    <property type="entry name" value="PIN"/>
    <property type="match status" value="1"/>
</dbReference>
<dbReference type="EMBL" id="DYWO01000118">
    <property type="protein sequence ID" value="HJF48915.1"/>
    <property type="molecule type" value="Genomic_DNA"/>
</dbReference>
<evidence type="ECO:0000256" key="3">
    <source>
        <dbReference type="ARBA" id="ARBA00022722"/>
    </source>
</evidence>
<accession>A0A921GLA2</accession>
<dbReference type="GO" id="GO:0000287">
    <property type="term" value="F:magnesium ion binding"/>
    <property type="evidence" value="ECO:0007669"/>
    <property type="project" value="UniProtKB-UniRule"/>
</dbReference>
<feature type="binding site" evidence="8">
    <location>
        <position position="6"/>
    </location>
    <ligand>
        <name>Mg(2+)</name>
        <dbReference type="ChEBI" id="CHEBI:18420"/>
    </ligand>
</feature>
<dbReference type="PANTHER" id="PTHR33653:SF1">
    <property type="entry name" value="RIBONUCLEASE VAPC2"/>
    <property type="match status" value="1"/>
</dbReference>
<dbReference type="HAMAP" id="MF_00265">
    <property type="entry name" value="VapC_Nob1"/>
    <property type="match status" value="1"/>
</dbReference>
<dbReference type="InterPro" id="IPR022907">
    <property type="entry name" value="VapC_family"/>
</dbReference>
<dbReference type="PANTHER" id="PTHR33653">
    <property type="entry name" value="RIBONUCLEASE VAPC2"/>
    <property type="match status" value="1"/>
</dbReference>
<keyword evidence="8" id="KW-0800">Toxin</keyword>
<evidence type="ECO:0000259" key="9">
    <source>
        <dbReference type="Pfam" id="PF01850"/>
    </source>
</evidence>
<evidence type="ECO:0000256" key="4">
    <source>
        <dbReference type="ARBA" id="ARBA00022723"/>
    </source>
</evidence>
<evidence type="ECO:0000256" key="6">
    <source>
        <dbReference type="ARBA" id="ARBA00022842"/>
    </source>
</evidence>
<dbReference type="GO" id="GO:0004540">
    <property type="term" value="F:RNA nuclease activity"/>
    <property type="evidence" value="ECO:0007669"/>
    <property type="project" value="InterPro"/>
</dbReference>
<dbReference type="CDD" id="cd18746">
    <property type="entry name" value="PIN_VapC4-5_FitB-like"/>
    <property type="match status" value="1"/>
</dbReference>
<evidence type="ECO:0000256" key="5">
    <source>
        <dbReference type="ARBA" id="ARBA00022801"/>
    </source>
</evidence>
<keyword evidence="6 8" id="KW-0460">Magnesium</keyword>
<comment type="caution">
    <text evidence="10">The sequence shown here is derived from an EMBL/GenBank/DDBJ whole genome shotgun (WGS) entry which is preliminary data.</text>
</comment>
<keyword evidence="4 8" id="KW-0479">Metal-binding</keyword>
<dbReference type="Gene3D" id="3.40.50.1010">
    <property type="entry name" value="5'-nuclease"/>
    <property type="match status" value="1"/>
</dbReference>
<sequence>MRYLLDTNVLSDARARRSPALMAWLQEQVIADLHLSAVTLLELERGVRRKERVDPAGAGPLRRWLDEDVRASFAGRVLPVDDEVAVAAAALHVPDPMPEMDALIAATALVHGLTLVTRNIKDFASVPVALFDPWTE</sequence>
<comment type="function">
    <text evidence="8">Toxic component of a toxin-antitoxin (TA) system. An RNase.</text>
</comment>
<keyword evidence="3 8" id="KW-0540">Nuclease</keyword>
<evidence type="ECO:0000313" key="10">
    <source>
        <dbReference type="EMBL" id="HJF48915.1"/>
    </source>
</evidence>
<feature type="binding site" evidence="8">
    <location>
        <position position="101"/>
    </location>
    <ligand>
        <name>Mg(2+)</name>
        <dbReference type="ChEBI" id="CHEBI:18420"/>
    </ligand>
</feature>
<dbReference type="InterPro" id="IPR029060">
    <property type="entry name" value="PIN-like_dom_sf"/>
</dbReference>
<dbReference type="RefSeq" id="WP_133676611.1">
    <property type="nucleotide sequence ID" value="NZ_JBCLTI010000002.1"/>
</dbReference>
<reference evidence="10" key="1">
    <citation type="journal article" date="2021" name="PeerJ">
        <title>Extensive microbial diversity within the chicken gut microbiome revealed by metagenomics and culture.</title>
        <authorList>
            <person name="Gilroy R."/>
            <person name="Ravi A."/>
            <person name="Getino M."/>
            <person name="Pursley I."/>
            <person name="Horton D.L."/>
            <person name="Alikhan N.F."/>
            <person name="Baker D."/>
            <person name="Gharbi K."/>
            <person name="Hall N."/>
            <person name="Watson M."/>
            <person name="Adriaenssens E.M."/>
            <person name="Foster-Nyarko E."/>
            <person name="Jarju S."/>
            <person name="Secka A."/>
            <person name="Antonio M."/>
            <person name="Oren A."/>
            <person name="Chaudhuri R.R."/>
            <person name="La Ragione R."/>
            <person name="Hildebrand F."/>
            <person name="Pallen M.J."/>
        </authorList>
    </citation>
    <scope>NUCLEOTIDE SEQUENCE</scope>
    <source>
        <strain evidence="10">1647</strain>
    </source>
</reference>
<evidence type="ECO:0000313" key="11">
    <source>
        <dbReference type="Proteomes" id="UP000775129"/>
    </source>
</evidence>
<dbReference type="Proteomes" id="UP000775129">
    <property type="component" value="Unassembled WGS sequence"/>
</dbReference>